<gene>
    <name evidence="7" type="ORF">GCM10025868_13040</name>
</gene>
<accession>A0ABQ6JE25</accession>
<comment type="caution">
    <text evidence="7">The sequence shown here is derived from an EMBL/GenBank/DDBJ whole genome shotgun (WGS) entry which is preliminary data.</text>
</comment>
<keyword evidence="3 5" id="KW-1133">Transmembrane helix</keyword>
<dbReference type="Pfam" id="PF00528">
    <property type="entry name" value="BPD_transp_1"/>
    <property type="match status" value="1"/>
</dbReference>
<dbReference type="EMBL" id="BSUZ01000001">
    <property type="protein sequence ID" value="GMA86054.1"/>
    <property type="molecule type" value="Genomic_DNA"/>
</dbReference>
<organism evidence="7 8">
    <name type="scientific">Angustibacter aerolatus</name>
    <dbReference type="NCBI Taxonomy" id="1162965"/>
    <lineage>
        <taxon>Bacteria</taxon>
        <taxon>Bacillati</taxon>
        <taxon>Actinomycetota</taxon>
        <taxon>Actinomycetes</taxon>
        <taxon>Kineosporiales</taxon>
        <taxon>Kineosporiaceae</taxon>
    </lineage>
</organism>
<keyword evidence="8" id="KW-1185">Reference proteome</keyword>
<keyword evidence="4 5" id="KW-0472">Membrane</keyword>
<proteinExistence type="predicted"/>
<evidence type="ECO:0000313" key="8">
    <source>
        <dbReference type="Proteomes" id="UP001157017"/>
    </source>
</evidence>
<dbReference type="Proteomes" id="UP001157017">
    <property type="component" value="Unassembled WGS sequence"/>
</dbReference>
<comment type="subcellular location">
    <subcellularLocation>
        <location evidence="1">Membrane</location>
        <topology evidence="1">Multi-pass membrane protein</topology>
    </subcellularLocation>
</comment>
<protein>
    <recommendedName>
        <fullName evidence="6">ABC transmembrane type-1 domain-containing protein</fullName>
    </recommendedName>
</protein>
<feature type="domain" description="ABC transmembrane type-1" evidence="6">
    <location>
        <begin position="2"/>
        <end position="39"/>
    </location>
</feature>
<dbReference type="InterPro" id="IPR000515">
    <property type="entry name" value="MetI-like"/>
</dbReference>
<reference evidence="8" key="1">
    <citation type="journal article" date="2019" name="Int. J. Syst. Evol. Microbiol.">
        <title>The Global Catalogue of Microorganisms (GCM) 10K type strain sequencing project: providing services to taxonomists for standard genome sequencing and annotation.</title>
        <authorList>
            <consortium name="The Broad Institute Genomics Platform"/>
            <consortium name="The Broad Institute Genome Sequencing Center for Infectious Disease"/>
            <person name="Wu L."/>
            <person name="Ma J."/>
        </authorList>
    </citation>
    <scope>NUCLEOTIDE SEQUENCE [LARGE SCALE GENOMIC DNA]</scope>
    <source>
        <strain evidence="8">NBRC 108730</strain>
    </source>
</reference>
<evidence type="ECO:0000256" key="5">
    <source>
        <dbReference type="SAM" id="Phobius"/>
    </source>
</evidence>
<sequence>MLQSDLPLITGTVLVAATFIIFANLVVDLLYAVIDPRVRLA</sequence>
<evidence type="ECO:0000256" key="1">
    <source>
        <dbReference type="ARBA" id="ARBA00004141"/>
    </source>
</evidence>
<feature type="transmembrane region" description="Helical" evidence="5">
    <location>
        <begin position="6"/>
        <end position="34"/>
    </location>
</feature>
<evidence type="ECO:0000256" key="3">
    <source>
        <dbReference type="ARBA" id="ARBA00022989"/>
    </source>
</evidence>
<evidence type="ECO:0000259" key="6">
    <source>
        <dbReference type="Pfam" id="PF00528"/>
    </source>
</evidence>
<evidence type="ECO:0000313" key="7">
    <source>
        <dbReference type="EMBL" id="GMA86054.1"/>
    </source>
</evidence>
<evidence type="ECO:0000256" key="4">
    <source>
        <dbReference type="ARBA" id="ARBA00023136"/>
    </source>
</evidence>
<keyword evidence="2 5" id="KW-0812">Transmembrane</keyword>
<name>A0ABQ6JE25_9ACTN</name>
<evidence type="ECO:0000256" key="2">
    <source>
        <dbReference type="ARBA" id="ARBA00022692"/>
    </source>
</evidence>